<dbReference type="InterPro" id="IPR021443">
    <property type="entry name" value="DUF3093"/>
</dbReference>
<dbReference type="Pfam" id="PF11292">
    <property type="entry name" value="DUF3093"/>
    <property type="match status" value="1"/>
</dbReference>
<dbReference type="RefSeq" id="WP_129189743.1">
    <property type="nucleotide sequence ID" value="NZ_CP035493.1"/>
</dbReference>
<protein>
    <submittedName>
        <fullName evidence="3">DUF3093 domain-containing protein</fullName>
    </submittedName>
</protein>
<accession>A0A4P6F6H7</accession>
<organism evidence="3 4">
    <name type="scientific">Xylanimonas protaetiae</name>
    <dbReference type="NCBI Taxonomy" id="2509457"/>
    <lineage>
        <taxon>Bacteria</taxon>
        <taxon>Bacillati</taxon>
        <taxon>Actinomycetota</taxon>
        <taxon>Actinomycetes</taxon>
        <taxon>Micrococcales</taxon>
        <taxon>Promicromonosporaceae</taxon>
        <taxon>Xylanimonas</taxon>
    </lineage>
</organism>
<dbReference type="EMBL" id="CP035493">
    <property type="protein sequence ID" value="QAY71244.1"/>
    <property type="molecule type" value="Genomic_DNA"/>
</dbReference>
<feature type="transmembrane region" description="Helical" evidence="2">
    <location>
        <begin position="45"/>
        <end position="65"/>
    </location>
</feature>
<feature type="transmembrane region" description="Helical" evidence="2">
    <location>
        <begin position="21"/>
        <end position="39"/>
    </location>
</feature>
<keyword evidence="2" id="KW-1133">Transmembrane helix</keyword>
<keyword evidence="2" id="KW-0812">Transmembrane</keyword>
<feature type="region of interest" description="Disordered" evidence="1">
    <location>
        <begin position="156"/>
        <end position="180"/>
    </location>
</feature>
<reference evidence="3 4" key="1">
    <citation type="submission" date="2019-01" db="EMBL/GenBank/DDBJ databases">
        <title>Genome sequencing of strain FW10M-9.</title>
        <authorList>
            <person name="Heo J."/>
            <person name="Kim S.-J."/>
            <person name="Kim J.-S."/>
            <person name="Hong S.-B."/>
            <person name="Kwon S.-W."/>
        </authorList>
    </citation>
    <scope>NUCLEOTIDE SEQUENCE [LARGE SCALE GENOMIC DNA]</scope>
    <source>
        <strain evidence="3 4">FW10M-9</strain>
    </source>
</reference>
<dbReference type="KEGG" id="xya:ET471_15405"/>
<evidence type="ECO:0000313" key="3">
    <source>
        <dbReference type="EMBL" id="QAY71244.1"/>
    </source>
</evidence>
<feature type="compositionally biased region" description="Gly residues" evidence="1">
    <location>
        <begin position="158"/>
        <end position="170"/>
    </location>
</feature>
<dbReference type="Proteomes" id="UP000292118">
    <property type="component" value="Chromosome"/>
</dbReference>
<evidence type="ECO:0000313" key="4">
    <source>
        <dbReference type="Proteomes" id="UP000292118"/>
    </source>
</evidence>
<dbReference type="OrthoDB" id="3217020at2"/>
<dbReference type="AlphaFoldDB" id="A0A4P6F6H7"/>
<evidence type="ECO:0000256" key="2">
    <source>
        <dbReference type="SAM" id="Phobius"/>
    </source>
</evidence>
<name>A0A4P6F6H7_9MICO</name>
<proteinExistence type="predicted"/>
<keyword evidence="4" id="KW-1185">Reference proteome</keyword>
<keyword evidence="2" id="KW-0472">Membrane</keyword>
<gene>
    <name evidence="3" type="ORF">ET471_15405</name>
</gene>
<evidence type="ECO:0000256" key="1">
    <source>
        <dbReference type="SAM" id="MobiDB-lite"/>
    </source>
</evidence>
<sequence>MSTVSPTARQFRERLVPGPGLLAALAGVGLLLLIVMLPVWPTAAWVAGVAAAVVCVGAAVLRAPLVEVAGGELRAGRAHVPAALLGDVVVLATREQRAAELGARLDARAHVVLVSSVPTAVRVALHDPADPTPYWIVSSRRPEELAAALRAQVAGTERGAGTGEGAGDGPGTAKAVTPEA</sequence>